<feature type="region of interest" description="Disordered" evidence="1">
    <location>
        <begin position="51"/>
        <end position="71"/>
    </location>
</feature>
<proteinExistence type="predicted"/>
<sequence length="71" mass="7484">IQRNTGSVHQEATQGERWCEVADESVVVSKARPKKASNGVEEKTELTIGTASDGAPFSQKRIGVAKGGSTL</sequence>
<feature type="non-terminal residue" evidence="2">
    <location>
        <position position="1"/>
    </location>
</feature>
<name>A0ABX3KLS2_SALCS</name>
<dbReference type="EMBL" id="MUFR01000155">
    <property type="protein sequence ID" value="OOF31122.1"/>
    <property type="molecule type" value="Genomic_DNA"/>
</dbReference>
<protein>
    <submittedName>
        <fullName evidence="2">Uncharacterized protein</fullName>
    </submittedName>
</protein>
<organism evidence="2 3">
    <name type="scientific">Salinivibrio costicola subsp. alcaliphilus</name>
    <dbReference type="NCBI Taxonomy" id="272773"/>
    <lineage>
        <taxon>Bacteria</taxon>
        <taxon>Pseudomonadati</taxon>
        <taxon>Pseudomonadota</taxon>
        <taxon>Gammaproteobacteria</taxon>
        <taxon>Vibrionales</taxon>
        <taxon>Vibrionaceae</taxon>
        <taxon>Salinivibrio</taxon>
    </lineage>
</organism>
<evidence type="ECO:0000313" key="3">
    <source>
        <dbReference type="Proteomes" id="UP000189431"/>
    </source>
</evidence>
<comment type="caution">
    <text evidence="2">The sequence shown here is derived from an EMBL/GenBank/DDBJ whole genome shotgun (WGS) entry which is preliminary data.</text>
</comment>
<evidence type="ECO:0000256" key="1">
    <source>
        <dbReference type="SAM" id="MobiDB-lite"/>
    </source>
</evidence>
<keyword evidence="3" id="KW-1185">Reference proteome</keyword>
<accession>A0ABX3KLS2</accession>
<evidence type="ECO:0000313" key="2">
    <source>
        <dbReference type="EMBL" id="OOF31122.1"/>
    </source>
</evidence>
<dbReference type="Proteomes" id="UP000189431">
    <property type="component" value="Unassembled WGS sequence"/>
</dbReference>
<gene>
    <name evidence="2" type="ORF">BZJ21_15665</name>
</gene>
<dbReference type="RefSeq" id="WP_077670266.1">
    <property type="nucleotide sequence ID" value="NZ_MUFR01000155.1"/>
</dbReference>
<reference evidence="3" key="1">
    <citation type="submission" date="2017-01" db="EMBL/GenBank/DDBJ databases">
        <title>Draft genome of the species Salinivibrio costicola subsp. alcaliphilus.</title>
        <authorList>
            <person name="Lopez-Hermoso C."/>
            <person name="De La Haba R."/>
            <person name="Sanchez-Porro C."/>
            <person name="Ventosa A."/>
        </authorList>
    </citation>
    <scope>NUCLEOTIDE SEQUENCE [LARGE SCALE GENOMIC DNA]</scope>
    <source>
        <strain evidence="3">CBH448</strain>
    </source>
</reference>